<accession>A6KNV8</accession>
<sequence length="40" mass="4491">MAPESIHTTIIDISFFGNLTLKDSTAESFKENRSFLSTKI</sequence>
<protein>
    <submittedName>
        <fullName evidence="1">RCG56862</fullName>
    </submittedName>
</protein>
<dbReference type="EMBL" id="CH474076">
    <property type="protein sequence ID" value="EDL88002.1"/>
    <property type="molecule type" value="Genomic_DNA"/>
</dbReference>
<name>A6KNV8_RAT</name>
<gene>
    <name evidence="1" type="ORF">rCG_56862</name>
</gene>
<evidence type="ECO:0000313" key="1">
    <source>
        <dbReference type="EMBL" id="EDL88002.1"/>
    </source>
</evidence>
<organism evidence="1 2">
    <name type="scientific">Rattus norvegicus</name>
    <name type="common">Rat</name>
    <dbReference type="NCBI Taxonomy" id="10116"/>
    <lineage>
        <taxon>Eukaryota</taxon>
        <taxon>Metazoa</taxon>
        <taxon>Chordata</taxon>
        <taxon>Craniata</taxon>
        <taxon>Vertebrata</taxon>
        <taxon>Euteleostomi</taxon>
        <taxon>Mammalia</taxon>
        <taxon>Eutheria</taxon>
        <taxon>Euarchontoglires</taxon>
        <taxon>Glires</taxon>
        <taxon>Rodentia</taxon>
        <taxon>Myomorpha</taxon>
        <taxon>Muroidea</taxon>
        <taxon>Muridae</taxon>
        <taxon>Murinae</taxon>
        <taxon>Rattus</taxon>
    </lineage>
</organism>
<reference evidence="2" key="1">
    <citation type="submission" date="2005-09" db="EMBL/GenBank/DDBJ databases">
        <authorList>
            <person name="Mural R.J."/>
            <person name="Li P.W."/>
            <person name="Adams M.D."/>
            <person name="Amanatides P.G."/>
            <person name="Baden-Tillson H."/>
            <person name="Barnstead M."/>
            <person name="Chin S.H."/>
            <person name="Dew I."/>
            <person name="Evans C.A."/>
            <person name="Ferriera S."/>
            <person name="Flanigan M."/>
            <person name="Fosler C."/>
            <person name="Glodek A."/>
            <person name="Gu Z."/>
            <person name="Holt R.A."/>
            <person name="Jennings D."/>
            <person name="Kraft C.L."/>
            <person name="Lu F."/>
            <person name="Nguyen T."/>
            <person name="Nusskern D.R."/>
            <person name="Pfannkoch C.M."/>
            <person name="Sitter C."/>
            <person name="Sutton G.G."/>
            <person name="Venter J.C."/>
            <person name="Wang Z."/>
            <person name="Woodage T."/>
            <person name="Zheng X.H."/>
            <person name="Zhong F."/>
        </authorList>
    </citation>
    <scope>NUCLEOTIDE SEQUENCE [LARGE SCALE GENOMIC DNA]</scope>
    <source>
        <strain>BN</strain>
        <strain evidence="2">Sprague-Dawley</strain>
    </source>
</reference>
<dbReference type="Proteomes" id="UP000234681">
    <property type="component" value="Chromosome X"/>
</dbReference>
<evidence type="ECO:0000313" key="2">
    <source>
        <dbReference type="Proteomes" id="UP000234681"/>
    </source>
</evidence>
<proteinExistence type="predicted"/>
<dbReference type="AlphaFoldDB" id="A6KNV8"/>